<accession>A0A9Q0M652</accession>
<comment type="caution">
    <text evidence="3">The sequence shown here is derived from an EMBL/GenBank/DDBJ whole genome shotgun (WGS) entry which is preliminary data.</text>
</comment>
<dbReference type="OMA" id="QMGMKEI"/>
<feature type="coiled-coil region" evidence="2">
    <location>
        <begin position="910"/>
        <end position="973"/>
    </location>
</feature>
<name>A0A9Q0M652_BLOTA</name>
<sequence length="1454" mass="168782">MIDLNLLATLDVEHITEEEADNWCEKLIQYKPEPIESNKNLFSLFNFTQSLLRYKSIQTNVLIEEIQKVGSRLESVDQELDRVKTPDFTQTQDELIRLRSELDNREDDIDDQKREITKLDENLKQKDREISSLKIEIETLKSELRETTTSAIASNNSGSTSTISQSILIDNENQTIEQQRQSIEEKNSQIEQLLDRLYDSDRINLDLAEQLAKVRVESAKLSNDLKINESRSSMLEAQVEEFRHLNESLITDRDRKEREINEIRSELEQRTSVLFLGNGSKAKKLETDENQTTPIVDITTNFYQELTNELKRSKSLLQTKQQEIDDLRDAIQELTKNDRTVLQNKKDEIEPKEDQLLIQQLRRRVRKLRKDKLELLERISELEQEAGSKDEDLEKHRRRSALFIGKNGSLKKVLEENAVLSRMIKFRDEKINFLIDQLNRHHLTVLQNGKLNHDKGETAREQEIGLMDQVIALGVERDVLNKQLDALKSHLETAQKENLELQMGMKEILDGLRSGDTASDLIIECPSLERVCVLLENRLIYPGLESTSDVVDLSKVVLLKSELDFVRGQNEQLRTELKQIRGDFLSVIDEYTNDILENWTIPIDGITMRSSLEDDDGSQSVSVTTISNQETFDTGSQTLETIDPSTDSNSNDLLQNYYQQMKRLQNRPIVRRNHLRATKVRSNKRLTNKRSSKGKAKIETADVSIETDCPMIRLINCSTQTDTIQPEVFTNHPITECSITISHIKQILFDNSDMRQELLDDHQIQEYLLQNEEFIHELLNNQAARICILDDSEAKRKLVEDEEVRMDLIEDQHVRSKLLDDPRCRRVLYKDLEPQTNIESKTTSEKLEDDEYVEMFDIGVQVQLEHKLTGNKTTQTLSSPQSNNKDVENVVSCLNCPKYQSMIVTIRGLIEKERQQMKSQETKLIEQNESLKSNLKLIQIEYNHDLTAKDEELNDLRQKLNETSNKVTKLLVKSTQKPKTLDLENNDLKLKFLDNDSHAFDTQGTESKTTKSILETIIVCLQNCLKQKDEALSEYRTMMDEMRQSYSIKAKESESQNSQNIIFDTPTNQLEPEKLYQELYLKPCTKHNEELLLLLQKTFTELNSLRNRFAKDTNLYHSELEKLNHTLKELQLKHKETCKERDKLEQQNQMFQNKEKIYQDKIESLNTKILELTKRTSQLSSETTKKKKTENAIFQESADLRSKITDLTNELKKSELDRWTIEKKFSTERNSYRSKLLEREQTIAQSVEQISKLQTLVAKLDKKLQQSEKRFQQEIIKLTQVHKENESKGTQTNLESMRKVRFEDECSSSPSNRTVIIERHQIHVSDNDYAQKHTEKDTNKIILELQKMLEQSIRREKLASMIKEVSVVGADLIEATSNIEIETTSNAHDQDDPTISEKGINTISSQIMSSEEIYEQLIDMQFQRLVSENATLKVRLKMAELEAPNNASANSLHM</sequence>
<organism evidence="3 4">
    <name type="scientific">Blomia tropicalis</name>
    <name type="common">Mite</name>
    <dbReference type="NCBI Taxonomy" id="40697"/>
    <lineage>
        <taxon>Eukaryota</taxon>
        <taxon>Metazoa</taxon>
        <taxon>Ecdysozoa</taxon>
        <taxon>Arthropoda</taxon>
        <taxon>Chelicerata</taxon>
        <taxon>Arachnida</taxon>
        <taxon>Acari</taxon>
        <taxon>Acariformes</taxon>
        <taxon>Sarcoptiformes</taxon>
        <taxon>Astigmata</taxon>
        <taxon>Glycyphagoidea</taxon>
        <taxon>Echimyopodidae</taxon>
        <taxon>Blomia</taxon>
    </lineage>
</organism>
<reference evidence="3" key="1">
    <citation type="submission" date="2022-12" db="EMBL/GenBank/DDBJ databases">
        <title>Genome assemblies of Blomia tropicalis.</title>
        <authorList>
            <person name="Cui Y."/>
        </authorList>
    </citation>
    <scope>NUCLEOTIDE SEQUENCE</scope>
    <source>
        <tissue evidence="3">Adult mites</tissue>
    </source>
</reference>
<gene>
    <name evidence="3" type="ORF">RDWZM_006435</name>
</gene>
<evidence type="ECO:0000313" key="4">
    <source>
        <dbReference type="Proteomes" id="UP001142055"/>
    </source>
</evidence>
<protein>
    <submittedName>
        <fullName evidence="3">Uncharacterized protein</fullName>
    </submittedName>
</protein>
<dbReference type="Proteomes" id="UP001142055">
    <property type="component" value="Chromosome 2"/>
</dbReference>
<feature type="coiled-coil region" evidence="2">
    <location>
        <begin position="1120"/>
        <end position="1217"/>
    </location>
</feature>
<dbReference type="PANTHER" id="PTHR23160">
    <property type="entry name" value="SYNAPTONEMAL COMPLEX PROTEIN-RELATED"/>
    <property type="match status" value="1"/>
</dbReference>
<evidence type="ECO:0000256" key="2">
    <source>
        <dbReference type="SAM" id="Coils"/>
    </source>
</evidence>
<keyword evidence="4" id="KW-1185">Reference proteome</keyword>
<feature type="coiled-coil region" evidence="2">
    <location>
        <begin position="88"/>
        <end position="200"/>
    </location>
</feature>
<proteinExistence type="predicted"/>
<evidence type="ECO:0000313" key="3">
    <source>
        <dbReference type="EMBL" id="KAJ6220623.1"/>
    </source>
</evidence>
<dbReference type="PANTHER" id="PTHR23160:SF19">
    <property type="entry name" value="MYOSIN HEAVY CHAIN-RELATED PROTEIN"/>
    <property type="match status" value="1"/>
</dbReference>
<feature type="coiled-coil region" evidence="2">
    <location>
        <begin position="303"/>
        <end position="399"/>
    </location>
</feature>
<keyword evidence="1 2" id="KW-0175">Coiled coil</keyword>
<feature type="coiled-coil region" evidence="2">
    <location>
        <begin position="246"/>
        <end position="273"/>
    </location>
</feature>
<feature type="coiled-coil region" evidence="2">
    <location>
        <begin position="556"/>
        <end position="583"/>
    </location>
</feature>
<evidence type="ECO:0000256" key="1">
    <source>
        <dbReference type="ARBA" id="ARBA00023054"/>
    </source>
</evidence>
<dbReference type="EMBL" id="JAPWDV010000002">
    <property type="protein sequence ID" value="KAJ6220623.1"/>
    <property type="molecule type" value="Genomic_DNA"/>
</dbReference>